<gene>
    <name evidence="11" type="ORF">POPTR_016G050100</name>
</gene>
<dbReference type="GO" id="GO:0004497">
    <property type="term" value="F:monooxygenase activity"/>
    <property type="evidence" value="ECO:0007669"/>
    <property type="project" value="UniProtKB-KW"/>
</dbReference>
<evidence type="ECO:0000256" key="9">
    <source>
        <dbReference type="ARBA" id="ARBA00023136"/>
    </source>
</evidence>
<sequence length="130" mass="14247">MADMQHFAIPFVIFQASIFLVQTISAKIGGKAGLPPSPRALPIIGHMYLLGPIPHQAFHKLSTRYGPLVYFFIGSKPCLLASTREVAKEFLKINEANFLNRPKVSVVCGPAPCDGETTTLIKKRGSWLPL</sequence>
<evidence type="ECO:0000313" key="11">
    <source>
        <dbReference type="EMBL" id="PNS97930.1"/>
    </source>
</evidence>
<dbReference type="SUPFAM" id="SSF48264">
    <property type="entry name" value="Cytochrome P450"/>
    <property type="match status" value="1"/>
</dbReference>
<organism evidence="11 12">
    <name type="scientific">Populus trichocarpa</name>
    <name type="common">Western balsam poplar</name>
    <name type="synonym">Populus balsamifera subsp. trichocarpa</name>
    <dbReference type="NCBI Taxonomy" id="3694"/>
    <lineage>
        <taxon>Eukaryota</taxon>
        <taxon>Viridiplantae</taxon>
        <taxon>Streptophyta</taxon>
        <taxon>Embryophyta</taxon>
        <taxon>Tracheophyta</taxon>
        <taxon>Spermatophyta</taxon>
        <taxon>Magnoliopsida</taxon>
        <taxon>eudicotyledons</taxon>
        <taxon>Gunneridae</taxon>
        <taxon>Pentapetalae</taxon>
        <taxon>rosids</taxon>
        <taxon>fabids</taxon>
        <taxon>Malpighiales</taxon>
        <taxon>Salicaceae</taxon>
        <taxon>Saliceae</taxon>
        <taxon>Populus</taxon>
    </lineage>
</organism>
<feature type="chain" id="PRO_5030166445" evidence="10">
    <location>
        <begin position="27"/>
        <end position="130"/>
    </location>
</feature>
<dbReference type="Proteomes" id="UP000006729">
    <property type="component" value="Chromosome 16"/>
</dbReference>
<dbReference type="InterPro" id="IPR036396">
    <property type="entry name" value="Cyt_P450_sf"/>
</dbReference>
<comment type="similarity">
    <text evidence="3">Belongs to the cytochrome P450 family.</text>
</comment>
<evidence type="ECO:0000256" key="10">
    <source>
        <dbReference type="SAM" id="SignalP"/>
    </source>
</evidence>
<evidence type="ECO:0000256" key="4">
    <source>
        <dbReference type="ARBA" id="ARBA00022617"/>
    </source>
</evidence>
<accession>B9II26</accession>
<evidence type="ECO:0000256" key="2">
    <source>
        <dbReference type="ARBA" id="ARBA00004370"/>
    </source>
</evidence>
<name>B9II26_POPTR</name>
<dbReference type="PANTHER" id="PTHR47943:SF8">
    <property type="entry name" value="CYTOCHROME P450"/>
    <property type="match status" value="1"/>
</dbReference>
<comment type="cofactor">
    <cofactor evidence="1">
        <name>heme</name>
        <dbReference type="ChEBI" id="CHEBI:30413"/>
    </cofactor>
</comment>
<keyword evidence="4" id="KW-0349">Heme</keyword>
<keyword evidence="5" id="KW-0479">Metal-binding</keyword>
<dbReference type="AlphaFoldDB" id="B9II26"/>
<evidence type="ECO:0000256" key="7">
    <source>
        <dbReference type="ARBA" id="ARBA00023004"/>
    </source>
</evidence>
<dbReference type="GO" id="GO:0016020">
    <property type="term" value="C:membrane"/>
    <property type="evidence" value="ECO:0007669"/>
    <property type="project" value="UniProtKB-SubCell"/>
</dbReference>
<keyword evidence="12" id="KW-1185">Reference proteome</keyword>
<dbReference type="GO" id="GO:0016705">
    <property type="term" value="F:oxidoreductase activity, acting on paired donors, with incorporation or reduction of molecular oxygen"/>
    <property type="evidence" value="ECO:0007669"/>
    <property type="project" value="InterPro"/>
</dbReference>
<reference evidence="11 12" key="1">
    <citation type="journal article" date="2006" name="Science">
        <title>The genome of black cottonwood, Populus trichocarpa (Torr. &amp; Gray).</title>
        <authorList>
            <person name="Tuskan G.A."/>
            <person name="Difazio S."/>
            <person name="Jansson S."/>
            <person name="Bohlmann J."/>
            <person name="Grigoriev I."/>
            <person name="Hellsten U."/>
            <person name="Putnam N."/>
            <person name="Ralph S."/>
            <person name="Rombauts S."/>
            <person name="Salamov A."/>
            <person name="Schein J."/>
            <person name="Sterck L."/>
            <person name="Aerts A."/>
            <person name="Bhalerao R.R."/>
            <person name="Bhalerao R.P."/>
            <person name="Blaudez D."/>
            <person name="Boerjan W."/>
            <person name="Brun A."/>
            <person name="Brunner A."/>
            <person name="Busov V."/>
            <person name="Campbell M."/>
            <person name="Carlson J."/>
            <person name="Chalot M."/>
            <person name="Chapman J."/>
            <person name="Chen G.L."/>
            <person name="Cooper D."/>
            <person name="Coutinho P.M."/>
            <person name="Couturier J."/>
            <person name="Covert S."/>
            <person name="Cronk Q."/>
            <person name="Cunningham R."/>
            <person name="Davis J."/>
            <person name="Degroeve S."/>
            <person name="Dejardin A."/>
            <person name="Depamphilis C."/>
            <person name="Detter J."/>
            <person name="Dirks B."/>
            <person name="Dubchak I."/>
            <person name="Duplessis S."/>
            <person name="Ehlting J."/>
            <person name="Ellis B."/>
            <person name="Gendler K."/>
            <person name="Goodstein D."/>
            <person name="Gribskov M."/>
            <person name="Grimwood J."/>
            <person name="Groover A."/>
            <person name="Gunter L."/>
            <person name="Hamberger B."/>
            <person name="Heinze B."/>
            <person name="Helariutta Y."/>
            <person name="Henrissat B."/>
            <person name="Holligan D."/>
            <person name="Holt R."/>
            <person name="Huang W."/>
            <person name="Islam-Faridi N."/>
            <person name="Jones S."/>
            <person name="Jones-Rhoades M."/>
            <person name="Jorgensen R."/>
            <person name="Joshi C."/>
            <person name="Kangasjarvi J."/>
            <person name="Karlsson J."/>
            <person name="Kelleher C."/>
            <person name="Kirkpatrick R."/>
            <person name="Kirst M."/>
            <person name="Kohler A."/>
            <person name="Kalluri U."/>
            <person name="Larimer F."/>
            <person name="Leebens-Mack J."/>
            <person name="Leple J.C."/>
            <person name="Locascio P."/>
            <person name="Lou Y."/>
            <person name="Lucas S."/>
            <person name="Martin F."/>
            <person name="Montanini B."/>
            <person name="Napoli C."/>
            <person name="Nelson D.R."/>
            <person name="Nelson C."/>
            <person name="Nieminen K."/>
            <person name="Nilsson O."/>
            <person name="Pereda V."/>
            <person name="Peter G."/>
            <person name="Philippe R."/>
            <person name="Pilate G."/>
            <person name="Poliakov A."/>
            <person name="Razumovskaya J."/>
            <person name="Richardson P."/>
            <person name="Rinaldi C."/>
            <person name="Ritland K."/>
            <person name="Rouze P."/>
            <person name="Ryaboy D."/>
            <person name="Schmutz J."/>
            <person name="Schrader J."/>
            <person name="Segerman B."/>
            <person name="Shin H."/>
            <person name="Siddiqui A."/>
            <person name="Sterky F."/>
            <person name="Terry A."/>
            <person name="Tsai C.J."/>
            <person name="Uberbacher E."/>
            <person name="Unneberg P."/>
            <person name="Vahala J."/>
            <person name="Wall K."/>
            <person name="Wessler S."/>
            <person name="Yang G."/>
            <person name="Yin T."/>
            <person name="Douglas C."/>
            <person name="Marra M."/>
            <person name="Sandberg G."/>
            <person name="Van de Peer Y."/>
            <person name="Rokhsar D."/>
        </authorList>
    </citation>
    <scope>NUCLEOTIDE SEQUENCE [LARGE SCALE GENOMIC DNA]</scope>
    <source>
        <strain evidence="12">cv. Nisqually</strain>
    </source>
</reference>
<keyword evidence="9" id="KW-0472">Membrane</keyword>
<dbReference type="InterPro" id="IPR001128">
    <property type="entry name" value="Cyt_P450"/>
</dbReference>
<evidence type="ECO:0000256" key="3">
    <source>
        <dbReference type="ARBA" id="ARBA00010617"/>
    </source>
</evidence>
<evidence type="ECO:0000256" key="1">
    <source>
        <dbReference type="ARBA" id="ARBA00001971"/>
    </source>
</evidence>
<keyword evidence="6" id="KW-0560">Oxidoreductase</keyword>
<dbReference type="Pfam" id="PF00067">
    <property type="entry name" value="p450"/>
    <property type="match status" value="1"/>
</dbReference>
<evidence type="ECO:0000256" key="6">
    <source>
        <dbReference type="ARBA" id="ARBA00023002"/>
    </source>
</evidence>
<protein>
    <submittedName>
        <fullName evidence="11">Uncharacterized protein</fullName>
    </submittedName>
</protein>
<evidence type="ECO:0000256" key="8">
    <source>
        <dbReference type="ARBA" id="ARBA00023033"/>
    </source>
</evidence>
<dbReference type="InParanoid" id="B9II26"/>
<dbReference type="HOGENOM" id="CLU_001570_26_9_1"/>
<proteinExistence type="inferred from homology"/>
<dbReference type="PANTHER" id="PTHR47943">
    <property type="entry name" value="CYTOCHROME P450 93A3-LIKE"/>
    <property type="match status" value="1"/>
</dbReference>
<keyword evidence="7" id="KW-0408">Iron</keyword>
<evidence type="ECO:0000313" key="12">
    <source>
        <dbReference type="Proteomes" id="UP000006729"/>
    </source>
</evidence>
<dbReference type="GO" id="GO:0020037">
    <property type="term" value="F:heme binding"/>
    <property type="evidence" value="ECO:0007669"/>
    <property type="project" value="InterPro"/>
</dbReference>
<dbReference type="GO" id="GO:0005506">
    <property type="term" value="F:iron ion binding"/>
    <property type="evidence" value="ECO:0007669"/>
    <property type="project" value="InterPro"/>
</dbReference>
<keyword evidence="8" id="KW-0503">Monooxygenase</keyword>
<keyword evidence="10" id="KW-0732">Signal</keyword>
<dbReference type="EMBL" id="CM009305">
    <property type="protein sequence ID" value="PNS97930.1"/>
    <property type="molecule type" value="Genomic_DNA"/>
</dbReference>
<feature type="signal peptide" evidence="10">
    <location>
        <begin position="1"/>
        <end position="26"/>
    </location>
</feature>
<dbReference type="eggNOG" id="KOG0156">
    <property type="taxonomic scope" value="Eukaryota"/>
</dbReference>
<comment type="subcellular location">
    <subcellularLocation>
        <location evidence="2">Membrane</location>
    </subcellularLocation>
</comment>
<evidence type="ECO:0000256" key="5">
    <source>
        <dbReference type="ARBA" id="ARBA00022723"/>
    </source>
</evidence>
<dbReference type="Gene3D" id="1.10.630.10">
    <property type="entry name" value="Cytochrome P450"/>
    <property type="match status" value="1"/>
</dbReference>